<accession>A0ABC9F3G3</accession>
<name>A0ABC9F3G3_9POAL</name>
<sequence>MASATNLWRQPGLSRRVFPPMMSPKNSPISRVSRLPRPRGPWNMATLSRVGDSGKPYRRLSISSANVISLPLDNIETSDKDALWNTLEDIYIKHDTWGQIVKPTVSEEDGSSSKEDHKGNIVVSDKEESSDDVYTLNLLTECKHRDDYIYRGMDTCWKKEYRIVDRSETRLEAMTLSDPTDCIIGDDGTCMQHCPRFMLQIFSLELAKISMDGGLVELYGYIAVRDELEPLLNYVVNFSRDEPIIVKQGSHINMAGPKRGIDMMDYALIEYDMRIKYGKQEKDDLQLIDGASIIGPAGIENSLSRVRIAGDCGAIDLTLSRLGGAVEATVEVLISEVQISFNLSLGCLTSGLNKEIRLFDGAIAESCCLNRYVVAVAEDSLIDLKFKLGSLLSSSDQRCCYFMSRTHGHDTQEIMTDFALISVKVTWSTLPDAV</sequence>
<proteinExistence type="predicted"/>
<dbReference type="PANTHER" id="PTHR33065:SF95">
    <property type="entry name" value="OS07G0646300 PROTEIN"/>
    <property type="match status" value="1"/>
</dbReference>
<dbReference type="Pfam" id="PF20241">
    <property type="entry name" value="DUF6598"/>
    <property type="match status" value="1"/>
</dbReference>
<dbReference type="EMBL" id="OZ075115">
    <property type="protein sequence ID" value="CAL5068475.1"/>
    <property type="molecule type" value="Genomic_DNA"/>
</dbReference>
<evidence type="ECO:0000256" key="1">
    <source>
        <dbReference type="SAM" id="MobiDB-lite"/>
    </source>
</evidence>
<dbReference type="InterPro" id="IPR046533">
    <property type="entry name" value="DUF6598"/>
</dbReference>
<gene>
    <name evidence="3" type="ORF">URODEC1_LOCUS101591</name>
</gene>
<dbReference type="Proteomes" id="UP001497457">
    <property type="component" value="Chromosome 5rd"/>
</dbReference>
<evidence type="ECO:0000313" key="3">
    <source>
        <dbReference type="EMBL" id="CAL5068475.1"/>
    </source>
</evidence>
<dbReference type="PANTHER" id="PTHR33065">
    <property type="entry name" value="OS07G0486400 PROTEIN"/>
    <property type="match status" value="1"/>
</dbReference>
<evidence type="ECO:0000313" key="4">
    <source>
        <dbReference type="Proteomes" id="UP001497457"/>
    </source>
</evidence>
<feature type="compositionally biased region" description="Basic and acidic residues" evidence="1">
    <location>
        <begin position="111"/>
        <end position="124"/>
    </location>
</feature>
<keyword evidence="4" id="KW-1185">Reference proteome</keyword>
<feature type="region of interest" description="Disordered" evidence="1">
    <location>
        <begin position="16"/>
        <end position="37"/>
    </location>
</feature>
<feature type="domain" description="DUF6598" evidence="2">
    <location>
        <begin position="198"/>
        <end position="425"/>
    </location>
</feature>
<feature type="region of interest" description="Disordered" evidence="1">
    <location>
        <begin position="103"/>
        <end position="124"/>
    </location>
</feature>
<reference evidence="3" key="1">
    <citation type="submission" date="2024-10" db="EMBL/GenBank/DDBJ databases">
        <authorList>
            <person name="Ryan C."/>
        </authorList>
    </citation>
    <scope>NUCLEOTIDE SEQUENCE [LARGE SCALE GENOMIC DNA]</scope>
</reference>
<protein>
    <recommendedName>
        <fullName evidence="2">DUF6598 domain-containing protein</fullName>
    </recommendedName>
</protein>
<dbReference type="AlphaFoldDB" id="A0ABC9F3G3"/>
<organism evidence="3 4">
    <name type="scientific">Urochloa decumbens</name>
    <dbReference type="NCBI Taxonomy" id="240449"/>
    <lineage>
        <taxon>Eukaryota</taxon>
        <taxon>Viridiplantae</taxon>
        <taxon>Streptophyta</taxon>
        <taxon>Embryophyta</taxon>
        <taxon>Tracheophyta</taxon>
        <taxon>Spermatophyta</taxon>
        <taxon>Magnoliopsida</taxon>
        <taxon>Liliopsida</taxon>
        <taxon>Poales</taxon>
        <taxon>Poaceae</taxon>
        <taxon>PACMAD clade</taxon>
        <taxon>Panicoideae</taxon>
        <taxon>Panicodae</taxon>
        <taxon>Paniceae</taxon>
        <taxon>Melinidinae</taxon>
        <taxon>Urochloa</taxon>
    </lineage>
</organism>
<evidence type="ECO:0000259" key="2">
    <source>
        <dbReference type="Pfam" id="PF20241"/>
    </source>
</evidence>